<proteinExistence type="predicted"/>
<feature type="compositionally biased region" description="Pro residues" evidence="1">
    <location>
        <begin position="129"/>
        <end position="139"/>
    </location>
</feature>
<reference evidence="2" key="1">
    <citation type="submission" date="2018-04" db="EMBL/GenBank/DDBJ databases">
        <title>Whole genome sequencing of Hypsizygus marmoreus.</title>
        <authorList>
            <person name="Choi I.-G."/>
            <person name="Min B."/>
            <person name="Kim J.-G."/>
            <person name="Kim S."/>
            <person name="Oh Y.-L."/>
            <person name="Kong W.-S."/>
            <person name="Park H."/>
            <person name="Jeong J."/>
            <person name="Song E.-S."/>
        </authorList>
    </citation>
    <scope>NUCLEOTIDE SEQUENCE [LARGE SCALE GENOMIC DNA]</scope>
    <source>
        <strain evidence="2">51987-8</strain>
    </source>
</reference>
<name>A0A369JA08_HYPMA</name>
<accession>A0A369JA08</accession>
<feature type="region of interest" description="Disordered" evidence="1">
    <location>
        <begin position="116"/>
        <end position="139"/>
    </location>
</feature>
<sequence>MPPFQWAMHRVKPPRFASGSGKGRIPGHRRHRPQGPKTARCKTVPPAPYQDHGTFPMGYAPPQTVLDCVRIGRGKNSGSSPTLSSSADNGEVQRGSSGLRMRTMAPFECAMHLAEPSGIPSAVQGGTSSPPPRHLPLDR</sequence>
<dbReference type="AlphaFoldDB" id="A0A369JA08"/>
<feature type="region of interest" description="Disordered" evidence="1">
    <location>
        <begin position="71"/>
        <end position="103"/>
    </location>
</feature>
<gene>
    <name evidence="2" type="ORF">Hypma_003978</name>
</gene>
<comment type="caution">
    <text evidence="2">The sequence shown here is derived from an EMBL/GenBank/DDBJ whole genome shotgun (WGS) entry which is preliminary data.</text>
</comment>
<organism evidence="2 3">
    <name type="scientific">Hypsizygus marmoreus</name>
    <name type="common">White beech mushroom</name>
    <name type="synonym">Agaricus marmoreus</name>
    <dbReference type="NCBI Taxonomy" id="39966"/>
    <lineage>
        <taxon>Eukaryota</taxon>
        <taxon>Fungi</taxon>
        <taxon>Dikarya</taxon>
        <taxon>Basidiomycota</taxon>
        <taxon>Agaricomycotina</taxon>
        <taxon>Agaricomycetes</taxon>
        <taxon>Agaricomycetidae</taxon>
        <taxon>Agaricales</taxon>
        <taxon>Tricholomatineae</taxon>
        <taxon>Lyophyllaceae</taxon>
        <taxon>Hypsizygus</taxon>
    </lineage>
</organism>
<evidence type="ECO:0000256" key="1">
    <source>
        <dbReference type="SAM" id="MobiDB-lite"/>
    </source>
</evidence>
<evidence type="ECO:0000313" key="2">
    <source>
        <dbReference type="EMBL" id="RDB15696.1"/>
    </source>
</evidence>
<feature type="compositionally biased region" description="Basic residues" evidence="1">
    <location>
        <begin position="25"/>
        <end position="34"/>
    </location>
</feature>
<feature type="compositionally biased region" description="Polar residues" evidence="1">
    <location>
        <begin position="76"/>
        <end position="88"/>
    </location>
</feature>
<dbReference type="InParanoid" id="A0A369JA08"/>
<dbReference type="Proteomes" id="UP000076154">
    <property type="component" value="Unassembled WGS sequence"/>
</dbReference>
<dbReference type="EMBL" id="LUEZ02000143">
    <property type="protein sequence ID" value="RDB15696.1"/>
    <property type="molecule type" value="Genomic_DNA"/>
</dbReference>
<protein>
    <submittedName>
        <fullName evidence="2">Uncharacterized protein</fullName>
    </submittedName>
</protein>
<feature type="region of interest" description="Disordered" evidence="1">
    <location>
        <begin position="1"/>
        <end position="58"/>
    </location>
</feature>
<keyword evidence="3" id="KW-1185">Reference proteome</keyword>
<evidence type="ECO:0000313" key="3">
    <source>
        <dbReference type="Proteomes" id="UP000076154"/>
    </source>
</evidence>